<dbReference type="Proteomes" id="UP000828390">
    <property type="component" value="Unassembled WGS sequence"/>
</dbReference>
<name>A0A9D4MQ98_DREPO</name>
<reference evidence="1" key="1">
    <citation type="journal article" date="2019" name="bioRxiv">
        <title>The Genome of the Zebra Mussel, Dreissena polymorpha: A Resource for Invasive Species Research.</title>
        <authorList>
            <person name="McCartney M.A."/>
            <person name="Auch B."/>
            <person name="Kono T."/>
            <person name="Mallez S."/>
            <person name="Zhang Y."/>
            <person name="Obille A."/>
            <person name="Becker A."/>
            <person name="Abrahante J.E."/>
            <person name="Garbe J."/>
            <person name="Badalamenti J.P."/>
            <person name="Herman A."/>
            <person name="Mangelson H."/>
            <person name="Liachko I."/>
            <person name="Sullivan S."/>
            <person name="Sone E.D."/>
            <person name="Koren S."/>
            <person name="Silverstein K.A.T."/>
            <person name="Beckman K.B."/>
            <person name="Gohl D.M."/>
        </authorList>
    </citation>
    <scope>NUCLEOTIDE SEQUENCE</scope>
    <source>
        <strain evidence="1">Duluth1</strain>
        <tissue evidence="1">Whole animal</tissue>
    </source>
</reference>
<dbReference type="AlphaFoldDB" id="A0A9D4MQ98"/>
<evidence type="ECO:0000313" key="1">
    <source>
        <dbReference type="EMBL" id="KAH3881842.1"/>
    </source>
</evidence>
<proteinExistence type="predicted"/>
<reference evidence="1" key="2">
    <citation type="submission" date="2020-11" db="EMBL/GenBank/DDBJ databases">
        <authorList>
            <person name="McCartney M.A."/>
            <person name="Auch B."/>
            <person name="Kono T."/>
            <person name="Mallez S."/>
            <person name="Becker A."/>
            <person name="Gohl D.M."/>
            <person name="Silverstein K.A.T."/>
            <person name="Koren S."/>
            <person name="Bechman K.B."/>
            <person name="Herman A."/>
            <person name="Abrahante J.E."/>
            <person name="Garbe J."/>
        </authorList>
    </citation>
    <scope>NUCLEOTIDE SEQUENCE</scope>
    <source>
        <strain evidence="1">Duluth1</strain>
        <tissue evidence="1">Whole animal</tissue>
    </source>
</reference>
<gene>
    <name evidence="1" type="ORF">DPMN_005769</name>
</gene>
<organism evidence="1 2">
    <name type="scientific">Dreissena polymorpha</name>
    <name type="common">Zebra mussel</name>
    <name type="synonym">Mytilus polymorpha</name>
    <dbReference type="NCBI Taxonomy" id="45954"/>
    <lineage>
        <taxon>Eukaryota</taxon>
        <taxon>Metazoa</taxon>
        <taxon>Spiralia</taxon>
        <taxon>Lophotrochozoa</taxon>
        <taxon>Mollusca</taxon>
        <taxon>Bivalvia</taxon>
        <taxon>Autobranchia</taxon>
        <taxon>Heteroconchia</taxon>
        <taxon>Euheterodonta</taxon>
        <taxon>Imparidentia</taxon>
        <taxon>Neoheterodontei</taxon>
        <taxon>Myida</taxon>
        <taxon>Dreissenoidea</taxon>
        <taxon>Dreissenidae</taxon>
        <taxon>Dreissena</taxon>
    </lineage>
</organism>
<comment type="caution">
    <text evidence="1">The sequence shown here is derived from an EMBL/GenBank/DDBJ whole genome shotgun (WGS) entry which is preliminary data.</text>
</comment>
<dbReference type="EMBL" id="JAIWYP010000001">
    <property type="protein sequence ID" value="KAH3881842.1"/>
    <property type="molecule type" value="Genomic_DNA"/>
</dbReference>
<evidence type="ECO:0000313" key="2">
    <source>
        <dbReference type="Proteomes" id="UP000828390"/>
    </source>
</evidence>
<sequence>MVRQVLMVLSGWRYVQVHHCSQQSHFLIVVTTNEDGSGQNNVTRWFLPYNWLTRPLLH</sequence>
<accession>A0A9D4MQ98</accession>
<keyword evidence="2" id="KW-1185">Reference proteome</keyword>
<protein>
    <submittedName>
        <fullName evidence="1">Uncharacterized protein</fullName>
    </submittedName>
</protein>